<name>A0A2X3GW36_KLEPN</name>
<proteinExistence type="predicted"/>
<sequence>MREGLTTSPLLEEARHLLRERVPHYTQDRYFAPDIDNAIALLAARHLTRLLPAVLH</sequence>
<dbReference type="Gene3D" id="1.20.200.10">
    <property type="entry name" value="Fumarase/aspartase (Central domain)"/>
    <property type="match status" value="1"/>
</dbReference>
<keyword evidence="1" id="KW-0456">Lyase</keyword>
<dbReference type="InterPro" id="IPR008948">
    <property type="entry name" value="L-Aspartase-like"/>
</dbReference>
<dbReference type="EC" id="4.3.1.3" evidence="1"/>
<protein>
    <submittedName>
        <fullName evidence="1">Histidine ammonia-lyase</fullName>
        <ecNumber evidence="1">4.3.1.3</ecNumber>
    </submittedName>
</protein>
<organism evidence="1 2">
    <name type="scientific">Klebsiella pneumoniae</name>
    <dbReference type="NCBI Taxonomy" id="573"/>
    <lineage>
        <taxon>Bacteria</taxon>
        <taxon>Pseudomonadati</taxon>
        <taxon>Pseudomonadota</taxon>
        <taxon>Gammaproteobacteria</taxon>
        <taxon>Enterobacterales</taxon>
        <taxon>Enterobacteriaceae</taxon>
        <taxon>Klebsiella/Raoultella group</taxon>
        <taxon>Klebsiella</taxon>
        <taxon>Klebsiella pneumoniae complex</taxon>
    </lineage>
</organism>
<reference evidence="1 2" key="1">
    <citation type="submission" date="2018-06" db="EMBL/GenBank/DDBJ databases">
        <authorList>
            <consortium name="Pathogen Informatics"/>
            <person name="Doyle S."/>
        </authorList>
    </citation>
    <scope>NUCLEOTIDE SEQUENCE [LARGE SCALE GENOMIC DNA]</scope>
    <source>
        <strain evidence="1 2">NCTC13465</strain>
    </source>
</reference>
<dbReference type="SUPFAM" id="SSF48557">
    <property type="entry name" value="L-aspartase-like"/>
    <property type="match status" value="1"/>
</dbReference>
<dbReference type="EMBL" id="UAWQ01000022">
    <property type="protein sequence ID" value="SQC64671.1"/>
    <property type="molecule type" value="Genomic_DNA"/>
</dbReference>
<evidence type="ECO:0000313" key="1">
    <source>
        <dbReference type="EMBL" id="SQC64671.1"/>
    </source>
</evidence>
<dbReference type="Proteomes" id="UP000251721">
    <property type="component" value="Unassembled WGS sequence"/>
</dbReference>
<dbReference type="GO" id="GO:0004397">
    <property type="term" value="F:histidine ammonia-lyase activity"/>
    <property type="evidence" value="ECO:0007669"/>
    <property type="project" value="UniProtKB-EC"/>
</dbReference>
<gene>
    <name evidence="1" type="primary">hutH_2</name>
    <name evidence="1" type="ORF">NCTC13465_07075</name>
</gene>
<accession>A0A2X3GW36</accession>
<evidence type="ECO:0000313" key="2">
    <source>
        <dbReference type="Proteomes" id="UP000251721"/>
    </source>
</evidence>
<dbReference type="AlphaFoldDB" id="A0A2X3GW36"/>